<evidence type="ECO:0000313" key="5">
    <source>
        <dbReference type="Proteomes" id="UP000654993"/>
    </source>
</evidence>
<dbReference type="PROSITE" id="PS00061">
    <property type="entry name" value="ADH_SHORT"/>
    <property type="match status" value="1"/>
</dbReference>
<dbReference type="Pfam" id="PF00106">
    <property type="entry name" value="adh_short"/>
    <property type="match status" value="1"/>
</dbReference>
<evidence type="ECO:0000256" key="2">
    <source>
        <dbReference type="ARBA" id="ARBA00023002"/>
    </source>
</evidence>
<dbReference type="EMBL" id="BMAQ01000048">
    <property type="protein sequence ID" value="GFR39473.1"/>
    <property type="molecule type" value="Genomic_DNA"/>
</dbReference>
<name>A0A916VGY0_9BACL</name>
<reference evidence="4" key="2">
    <citation type="journal article" date="2021" name="Data Brief">
        <title>Draft genome sequence data of the facultative, thermophilic, xylanolytic bacterium Paenibacillus sp. strain DA-C8.</title>
        <authorList>
            <person name="Chhe C."/>
            <person name="Uke A."/>
            <person name="Baramee S."/>
            <person name="Ungkulpasvich U."/>
            <person name="Tachaapaikoon C."/>
            <person name="Pason P."/>
            <person name="Waeonukul R."/>
            <person name="Ratanakhanokchai K."/>
            <person name="Kosugi A."/>
        </authorList>
    </citation>
    <scope>NUCLEOTIDE SEQUENCE</scope>
    <source>
        <strain evidence="4">DA-C8</strain>
    </source>
</reference>
<dbReference type="InterPro" id="IPR020904">
    <property type="entry name" value="Sc_DH/Rdtase_CS"/>
</dbReference>
<organism evidence="4 5">
    <name type="scientific">Insulibacter thermoxylanivorax</name>
    <dbReference type="NCBI Taxonomy" id="2749268"/>
    <lineage>
        <taxon>Bacteria</taxon>
        <taxon>Bacillati</taxon>
        <taxon>Bacillota</taxon>
        <taxon>Bacilli</taxon>
        <taxon>Bacillales</taxon>
        <taxon>Paenibacillaceae</taxon>
        <taxon>Insulibacter</taxon>
    </lineage>
</organism>
<dbReference type="Proteomes" id="UP000654993">
    <property type="component" value="Unassembled WGS sequence"/>
</dbReference>
<dbReference type="SUPFAM" id="SSF51735">
    <property type="entry name" value="NAD(P)-binding Rossmann-fold domains"/>
    <property type="match status" value="1"/>
</dbReference>
<accession>A0A916VGY0</accession>
<dbReference type="InterPro" id="IPR002347">
    <property type="entry name" value="SDR_fam"/>
</dbReference>
<dbReference type="PRINTS" id="PR00081">
    <property type="entry name" value="GDHRDH"/>
</dbReference>
<gene>
    <name evidence="4" type="ORF">PRECH8_27690</name>
</gene>
<dbReference type="Gene3D" id="3.40.50.720">
    <property type="entry name" value="NAD(P)-binding Rossmann-like Domain"/>
    <property type="match status" value="1"/>
</dbReference>
<keyword evidence="5" id="KW-1185">Reference proteome</keyword>
<comment type="caution">
    <text evidence="4">The sequence shown here is derived from an EMBL/GenBank/DDBJ whole genome shotgun (WGS) entry which is preliminary data.</text>
</comment>
<evidence type="ECO:0000256" key="3">
    <source>
        <dbReference type="RuleBase" id="RU000363"/>
    </source>
</evidence>
<reference evidence="4" key="1">
    <citation type="submission" date="2020-08" db="EMBL/GenBank/DDBJ databases">
        <authorList>
            <person name="Uke A."/>
            <person name="Chhe C."/>
            <person name="Baramee S."/>
            <person name="Kosugi A."/>
        </authorList>
    </citation>
    <scope>NUCLEOTIDE SEQUENCE</scope>
    <source>
        <strain evidence="4">DA-C8</strain>
    </source>
</reference>
<proteinExistence type="inferred from homology"/>
<dbReference type="PANTHER" id="PTHR44196">
    <property type="entry name" value="DEHYDROGENASE/REDUCTASE SDR FAMILY MEMBER 7B"/>
    <property type="match status" value="1"/>
</dbReference>
<dbReference type="InterPro" id="IPR036291">
    <property type="entry name" value="NAD(P)-bd_dom_sf"/>
</dbReference>
<dbReference type="RefSeq" id="WP_200967664.1">
    <property type="nucleotide sequence ID" value="NZ_BMAQ01000048.1"/>
</dbReference>
<dbReference type="PANTHER" id="PTHR44196:SF1">
    <property type="entry name" value="DEHYDROGENASE_REDUCTASE SDR FAMILY MEMBER 7B"/>
    <property type="match status" value="1"/>
</dbReference>
<evidence type="ECO:0000256" key="1">
    <source>
        <dbReference type="ARBA" id="ARBA00006484"/>
    </source>
</evidence>
<dbReference type="GO" id="GO:0016491">
    <property type="term" value="F:oxidoreductase activity"/>
    <property type="evidence" value="ECO:0007669"/>
    <property type="project" value="UniProtKB-KW"/>
</dbReference>
<keyword evidence="2" id="KW-0560">Oxidoreductase</keyword>
<protein>
    <submittedName>
        <fullName evidence="4">Oxidoreductase</fullName>
    </submittedName>
</protein>
<dbReference type="PRINTS" id="PR00080">
    <property type="entry name" value="SDRFAMILY"/>
</dbReference>
<evidence type="ECO:0000313" key="4">
    <source>
        <dbReference type="EMBL" id="GFR39473.1"/>
    </source>
</evidence>
<dbReference type="GO" id="GO:0016020">
    <property type="term" value="C:membrane"/>
    <property type="evidence" value="ECO:0007669"/>
    <property type="project" value="TreeGrafter"/>
</dbReference>
<sequence>MQGKVVLVLGASSGIGRAIAKQAASLDAKVILASRSAPTLKKLQQELLKTGKESWVYTCDVCSEESVSELVENVIDRFKHIDIAILSSGIQFIDRVHELDINEVDAMFQTNVVGIIRCARHILPHMLERNQGQLVFISSVMGEAAFPQMVSYGATKAAITCFARGLQRELRHTNVHVNLLSPGHMNTNISAHLGDRIPHWYGKSGSLDVEETARKMIQAIQANKKEVIIGRQSFMLTQLTKFMPGMANRIIQKITT</sequence>
<dbReference type="AlphaFoldDB" id="A0A916VGY0"/>
<comment type="similarity">
    <text evidence="1 3">Belongs to the short-chain dehydrogenases/reductases (SDR) family.</text>
</comment>